<organism evidence="2 3">
    <name type="scientific">Hoylesella loescheii DSM 19665 = JCM 12249 = ATCC 15930</name>
    <dbReference type="NCBI Taxonomy" id="1122985"/>
    <lineage>
        <taxon>Bacteria</taxon>
        <taxon>Pseudomonadati</taxon>
        <taxon>Bacteroidota</taxon>
        <taxon>Bacteroidia</taxon>
        <taxon>Bacteroidales</taxon>
        <taxon>Prevotellaceae</taxon>
        <taxon>Hoylesella</taxon>
    </lineage>
</organism>
<dbReference type="PANTHER" id="PTHR43236">
    <property type="entry name" value="ANTITOXIN HIGA1"/>
    <property type="match status" value="1"/>
</dbReference>
<accession>A0A069QEH6</accession>
<dbReference type="eggNOG" id="COG2856">
    <property type="taxonomic scope" value="Bacteria"/>
</dbReference>
<comment type="caution">
    <text evidence="2">The sequence shown here is derived from an EMBL/GenBank/DDBJ whole genome shotgun (WGS) entry which is preliminary data.</text>
</comment>
<sequence length="375" mass="41986">MATQDRISIPASRYGWAIQRAGLTVDGYIKSHPKTALPQWMDGTKQPTIKQLEDFAKRVNVPFGFLLLETVPTEAVPFPVFRGEAGQHNGFDLNVYDTVNAVKRRQEWLEDYLRDNELDTCRLVGAVSLQTPIANAVDSLRKELGLEPKWAFEQPSTEVAVKIVTECLEGAGVFVAFNGVVGNNTHRPLDVSECRGFALVNEVAPYIFINSADAPVAQLFTLIHEAAHLMLGVSAGHAATDTLSNDALEHYCDRVAAEFLVPHQVLTGTWDGDIKRIAKKFKVSELVIARRAHDIGLLSNEAYRRFWHEYTQRPKTEKKQGGGGSFYRTSLKRVGRLFAIHVRNAVDTRQLSYTEAYRLTGLYGKTYDNFMNNNV</sequence>
<dbReference type="AlphaFoldDB" id="A0A069QEH6"/>
<dbReference type="Gene3D" id="1.10.10.2910">
    <property type="match status" value="1"/>
</dbReference>
<gene>
    <name evidence="2" type="ORF">HMPREF1991_02869</name>
</gene>
<proteinExistence type="predicted"/>
<evidence type="ECO:0000313" key="2">
    <source>
        <dbReference type="EMBL" id="KDR51082.1"/>
    </source>
</evidence>
<name>A0A069QEH6_HOYLO</name>
<dbReference type="Proteomes" id="UP000027442">
    <property type="component" value="Unassembled WGS sequence"/>
</dbReference>
<dbReference type="InterPro" id="IPR052345">
    <property type="entry name" value="Rad_response_metalloprotease"/>
</dbReference>
<evidence type="ECO:0000313" key="3">
    <source>
        <dbReference type="Proteomes" id="UP000027442"/>
    </source>
</evidence>
<dbReference type="RefSeq" id="WP_018967160.1">
    <property type="nucleotide sequence ID" value="NZ_KB899213.1"/>
</dbReference>
<evidence type="ECO:0000259" key="1">
    <source>
        <dbReference type="Pfam" id="PF06114"/>
    </source>
</evidence>
<protein>
    <recommendedName>
        <fullName evidence="1">IrrE N-terminal-like domain-containing protein</fullName>
    </recommendedName>
</protein>
<dbReference type="PATRIC" id="fig|1122985.7.peg.2966"/>
<feature type="domain" description="IrrE N-terminal-like" evidence="1">
    <location>
        <begin position="188"/>
        <end position="292"/>
    </location>
</feature>
<dbReference type="PANTHER" id="PTHR43236:SF2">
    <property type="entry name" value="BLL0069 PROTEIN"/>
    <property type="match status" value="1"/>
</dbReference>
<dbReference type="Pfam" id="PF06114">
    <property type="entry name" value="Peptidase_M78"/>
    <property type="match status" value="1"/>
</dbReference>
<keyword evidence="3" id="KW-1185">Reference proteome</keyword>
<dbReference type="HOGENOM" id="CLU_057454_1_0_10"/>
<dbReference type="InterPro" id="IPR010359">
    <property type="entry name" value="IrrE_HExxH"/>
</dbReference>
<reference evidence="2 3" key="1">
    <citation type="submission" date="2013-08" db="EMBL/GenBank/DDBJ databases">
        <authorList>
            <person name="Weinstock G."/>
            <person name="Sodergren E."/>
            <person name="Wylie T."/>
            <person name="Fulton L."/>
            <person name="Fulton R."/>
            <person name="Fronick C."/>
            <person name="O'Laughlin M."/>
            <person name="Godfrey J."/>
            <person name="Miner T."/>
            <person name="Herter B."/>
            <person name="Appelbaum E."/>
            <person name="Cordes M."/>
            <person name="Lek S."/>
            <person name="Wollam A."/>
            <person name="Pepin K.H."/>
            <person name="Palsikar V.B."/>
            <person name="Mitreva M."/>
            <person name="Wilson R.K."/>
        </authorList>
    </citation>
    <scope>NUCLEOTIDE SEQUENCE [LARGE SCALE GENOMIC DNA]</scope>
    <source>
        <strain evidence="2 3">ATCC 15930</strain>
    </source>
</reference>
<dbReference type="EMBL" id="JNGW01000123">
    <property type="protein sequence ID" value="KDR51082.1"/>
    <property type="molecule type" value="Genomic_DNA"/>
</dbReference>